<feature type="compositionally biased region" description="Basic and acidic residues" evidence="1">
    <location>
        <begin position="244"/>
        <end position="257"/>
    </location>
</feature>
<feature type="compositionally biased region" description="Polar residues" evidence="1">
    <location>
        <begin position="288"/>
        <end position="303"/>
    </location>
</feature>
<dbReference type="AlphaFoldDB" id="A0A9N8DB10"/>
<evidence type="ECO:0000313" key="2">
    <source>
        <dbReference type="EMBL" id="CAB9498546.1"/>
    </source>
</evidence>
<feature type="region of interest" description="Disordered" evidence="1">
    <location>
        <begin position="194"/>
        <end position="383"/>
    </location>
</feature>
<organism evidence="2 3">
    <name type="scientific">Seminavis robusta</name>
    <dbReference type="NCBI Taxonomy" id="568900"/>
    <lineage>
        <taxon>Eukaryota</taxon>
        <taxon>Sar</taxon>
        <taxon>Stramenopiles</taxon>
        <taxon>Ochrophyta</taxon>
        <taxon>Bacillariophyta</taxon>
        <taxon>Bacillariophyceae</taxon>
        <taxon>Bacillariophycidae</taxon>
        <taxon>Naviculales</taxon>
        <taxon>Naviculaceae</taxon>
        <taxon>Seminavis</taxon>
    </lineage>
</organism>
<feature type="compositionally biased region" description="Low complexity" evidence="1">
    <location>
        <begin position="20"/>
        <end position="31"/>
    </location>
</feature>
<name>A0A9N8DB10_9STRA</name>
<evidence type="ECO:0000256" key="1">
    <source>
        <dbReference type="SAM" id="MobiDB-lite"/>
    </source>
</evidence>
<evidence type="ECO:0000313" key="3">
    <source>
        <dbReference type="Proteomes" id="UP001153069"/>
    </source>
</evidence>
<keyword evidence="3" id="KW-1185">Reference proteome</keyword>
<reference evidence="2" key="1">
    <citation type="submission" date="2020-06" db="EMBL/GenBank/DDBJ databases">
        <authorList>
            <consortium name="Plant Systems Biology data submission"/>
        </authorList>
    </citation>
    <scope>NUCLEOTIDE SEQUENCE</scope>
    <source>
        <strain evidence="2">D6</strain>
    </source>
</reference>
<feature type="compositionally biased region" description="Basic and acidic residues" evidence="1">
    <location>
        <begin position="269"/>
        <end position="282"/>
    </location>
</feature>
<feature type="region of interest" description="Disordered" evidence="1">
    <location>
        <begin position="417"/>
        <end position="450"/>
    </location>
</feature>
<feature type="compositionally biased region" description="Acidic residues" evidence="1">
    <location>
        <begin position="59"/>
        <end position="82"/>
    </location>
</feature>
<feature type="compositionally biased region" description="Low complexity" evidence="1">
    <location>
        <begin position="620"/>
        <end position="636"/>
    </location>
</feature>
<accession>A0A9N8DB10</accession>
<feature type="compositionally biased region" description="Polar residues" evidence="1">
    <location>
        <begin position="662"/>
        <end position="673"/>
    </location>
</feature>
<feature type="compositionally biased region" description="Polar residues" evidence="1">
    <location>
        <begin position="316"/>
        <end position="326"/>
    </location>
</feature>
<dbReference type="Proteomes" id="UP001153069">
    <property type="component" value="Unassembled WGS sequence"/>
</dbReference>
<feature type="compositionally biased region" description="Polar residues" evidence="1">
    <location>
        <begin position="718"/>
        <end position="737"/>
    </location>
</feature>
<feature type="compositionally biased region" description="Acidic residues" evidence="1">
    <location>
        <begin position="90"/>
        <end position="119"/>
    </location>
</feature>
<feature type="region of interest" description="Disordered" evidence="1">
    <location>
        <begin position="1"/>
        <end position="149"/>
    </location>
</feature>
<proteinExistence type="predicted"/>
<feature type="compositionally biased region" description="Basic and acidic residues" evidence="1">
    <location>
        <begin position="373"/>
        <end position="383"/>
    </location>
</feature>
<dbReference type="EMBL" id="CAICTM010000040">
    <property type="protein sequence ID" value="CAB9498546.1"/>
    <property type="molecule type" value="Genomic_DNA"/>
</dbReference>
<protein>
    <submittedName>
        <fullName evidence="2">Uncharacterized protein</fullName>
    </submittedName>
</protein>
<gene>
    <name evidence="2" type="ORF">SEMRO_40_G024750.1</name>
</gene>
<feature type="compositionally biased region" description="Basic and acidic residues" evidence="1">
    <location>
        <begin position="49"/>
        <end position="58"/>
    </location>
</feature>
<comment type="caution">
    <text evidence="2">The sequence shown here is derived from an EMBL/GenBank/DDBJ whole genome shotgun (WGS) entry which is preliminary data.</text>
</comment>
<sequence>MSTKNDGTLVRRVSFSNRVSYSDDASTTTVTTDDELYQDDGSFTDSEDDKSFCDHDSVESETEAVTDEEDDLEDDLVEDDKTEDYKGEDNDLGEETESEDQEEEENEEDDDDTMMEETVEVTSDDKANESTESGTKVSSELWDKVDDDEPPLVIRDGFFLPQRPSDFLGGYGGENATSSGHKVKLRKSWVADAKDAEEEHANPIPVTYSQFEEWKKSRVTNTPTFRKKKENAEAKANAALSTEEDQKATSKPKKESKSSSNVAAVANKAPRDSEVADKREPTAKGASPKSTEPSTKAGNSDTVGNKERPKGIISETGGSEMSSSDAAVSKCAAGEQTKSTGKSPKPALKTGRSARSSSKEGTKPAPVVKKPPKKDPESEAHEKEIAQLKDHVTKLQRKYDVIEVRTISQLADLEEETTKRMREYRSKADDLARKKRAKEEKRGLKEKAMKSQDLIEHLRRSNQKLRREGIKMKKEVEELKEMNQQLEEQNSIYGDYAGQCRSFEEVEVKLAEELNHALNKEMPKYEKLLRGMEEGVSDRAKSGQSERKAKEMYQDCMQSILEMLENDCTDDSLIDKVADIIEEESSDEDTRMDASSQDEQSIAEPEPENVKPARRKSSIKSASPTKTKPAAPSSPKKSSKRPSGILKNKTNSEDENAAPGPTKTTVRRSSSTGVKLAGRRGSSEKTKARPRRSSSSSFRSTRAPRKTAAKVVSDNDDSSICSGTSFQSETYSLSEYV</sequence>
<feature type="region of interest" description="Disordered" evidence="1">
    <location>
        <begin position="575"/>
        <end position="737"/>
    </location>
</feature>
<feature type="compositionally biased region" description="Low complexity" evidence="1">
    <location>
        <begin position="258"/>
        <end position="268"/>
    </location>
</feature>